<comment type="caution">
    <text evidence="1">The sequence shown here is derived from an EMBL/GenBank/DDBJ whole genome shotgun (WGS) entry which is preliminary data.</text>
</comment>
<accession>A0A0F9GTC1</accession>
<dbReference type="AlphaFoldDB" id="A0A0F9GTC1"/>
<organism evidence="1">
    <name type="scientific">marine sediment metagenome</name>
    <dbReference type="NCBI Taxonomy" id="412755"/>
    <lineage>
        <taxon>unclassified sequences</taxon>
        <taxon>metagenomes</taxon>
        <taxon>ecological metagenomes</taxon>
    </lineage>
</organism>
<feature type="non-terminal residue" evidence="1">
    <location>
        <position position="268"/>
    </location>
</feature>
<dbReference type="EMBL" id="LAZR01027237">
    <property type="protein sequence ID" value="KKL66342.1"/>
    <property type="molecule type" value="Genomic_DNA"/>
</dbReference>
<evidence type="ECO:0000313" key="1">
    <source>
        <dbReference type="EMBL" id="KKL66342.1"/>
    </source>
</evidence>
<reference evidence="1" key="1">
    <citation type="journal article" date="2015" name="Nature">
        <title>Complex archaea that bridge the gap between prokaryotes and eukaryotes.</title>
        <authorList>
            <person name="Spang A."/>
            <person name="Saw J.H."/>
            <person name="Jorgensen S.L."/>
            <person name="Zaremba-Niedzwiedzka K."/>
            <person name="Martijn J."/>
            <person name="Lind A.E."/>
            <person name="van Eijk R."/>
            <person name="Schleper C."/>
            <person name="Guy L."/>
            <person name="Ettema T.J."/>
        </authorList>
    </citation>
    <scope>NUCLEOTIDE SEQUENCE</scope>
</reference>
<protein>
    <submittedName>
        <fullName evidence="1">Uncharacterized protein</fullName>
    </submittedName>
</protein>
<sequence>MKKLLLLFIVIISLVGTVSSFEWDNLKYYNESGNELIVRDSIFKIFPTTEILKATLDTPHFYRVGAGYQKVAQFTINPSKDYNNVLTDFEFYNRKDKSRTEKNIDIKYLTIQNISQEIYGKSDNCIIQFDGFKYCEEIVIGEKIVEKEVWIDFNNSIKKEEKVIIGLFTDVQVGESIEWIPRIANVRVPEWAVWTESLNVGLVAYYSFNDTTAVYDSTPNNQDGVNNGATNTSGFLGSAYNCVGGDYAILPDLTSNFTTDASVNVWLK</sequence>
<proteinExistence type="predicted"/>
<gene>
    <name evidence="1" type="ORF">LCGC14_2145960</name>
</gene>
<name>A0A0F9GTC1_9ZZZZ</name>